<name>A0A7J6LTE5_PERCH</name>
<accession>A0A7J6LTE5</accession>
<dbReference type="InterPro" id="IPR015421">
    <property type="entry name" value="PyrdxlP-dep_Trfase_major"/>
</dbReference>
<dbReference type="InterPro" id="IPR004838">
    <property type="entry name" value="NHTrfase_class1_PyrdxlP-BS"/>
</dbReference>
<proteinExistence type="inferred from homology"/>
<dbReference type="Gene3D" id="3.40.640.10">
    <property type="entry name" value="Type I PLP-dependent aspartate aminotransferase-like (Major domain)"/>
    <property type="match status" value="1"/>
</dbReference>
<dbReference type="GO" id="GO:0008483">
    <property type="term" value="F:transaminase activity"/>
    <property type="evidence" value="ECO:0007669"/>
    <property type="project" value="TreeGrafter"/>
</dbReference>
<dbReference type="PANTHER" id="PTHR43795">
    <property type="entry name" value="BIFUNCTIONAL ASPARTATE AMINOTRANSFERASE AND GLUTAMATE/ASPARTATE-PREPHENATE AMINOTRANSFERASE-RELATED"/>
    <property type="match status" value="1"/>
</dbReference>
<evidence type="ECO:0000313" key="5">
    <source>
        <dbReference type="EMBL" id="KAF4662406.1"/>
    </source>
</evidence>
<dbReference type="EMBL" id="JAAPAO010000347">
    <property type="protein sequence ID" value="KAF4662406.1"/>
    <property type="molecule type" value="Genomic_DNA"/>
</dbReference>
<feature type="compositionally biased region" description="Basic and acidic residues" evidence="3">
    <location>
        <begin position="1"/>
        <end position="11"/>
    </location>
</feature>
<dbReference type="InterPro" id="IPR015424">
    <property type="entry name" value="PyrdxlP-dep_Trfase"/>
</dbReference>
<dbReference type="CDD" id="cd00609">
    <property type="entry name" value="AAT_like"/>
    <property type="match status" value="1"/>
</dbReference>
<gene>
    <name evidence="5" type="ORF">FOL47_006256</name>
</gene>
<evidence type="ECO:0000256" key="1">
    <source>
        <dbReference type="ARBA" id="ARBA00007441"/>
    </source>
</evidence>
<dbReference type="Proteomes" id="UP000591131">
    <property type="component" value="Unassembled WGS sequence"/>
</dbReference>
<dbReference type="OrthoDB" id="410912at2759"/>
<dbReference type="InterPro" id="IPR050478">
    <property type="entry name" value="Ethylene_sulfur-biosynth"/>
</dbReference>
<keyword evidence="6" id="KW-1185">Reference proteome</keyword>
<evidence type="ECO:0000313" key="6">
    <source>
        <dbReference type="Proteomes" id="UP000591131"/>
    </source>
</evidence>
<dbReference type="InterPro" id="IPR015422">
    <property type="entry name" value="PyrdxlP-dep_Trfase_small"/>
</dbReference>
<evidence type="ECO:0000256" key="2">
    <source>
        <dbReference type="ARBA" id="ARBA00022898"/>
    </source>
</evidence>
<comment type="caution">
    <text evidence="5">The sequence shown here is derived from an EMBL/GenBank/DDBJ whole genome shotgun (WGS) entry which is preliminary data.</text>
</comment>
<comment type="similarity">
    <text evidence="1">Belongs to the class-I pyridoxal-phosphate-dependent aminotransferase family.</text>
</comment>
<reference evidence="5 6" key="1">
    <citation type="submission" date="2020-04" db="EMBL/GenBank/DDBJ databases">
        <title>Perkinsus chesapeaki whole genome sequence.</title>
        <authorList>
            <person name="Bogema D.R."/>
        </authorList>
    </citation>
    <scope>NUCLEOTIDE SEQUENCE [LARGE SCALE GENOMIC DNA]</scope>
    <source>
        <strain evidence="5">ATCC PRA-425</strain>
    </source>
</reference>
<evidence type="ECO:0000256" key="3">
    <source>
        <dbReference type="SAM" id="MobiDB-lite"/>
    </source>
</evidence>
<sequence>MVEQTFRRGEVRQQQFRTSKRGKKAAATEFTVYAPAFAAAQKDLYNKDTNPKGYIPMCMAENRTVGAEVEAEFKKVLNEIANDPNFPRHELCDYGDFSGMADFKEAVAQAVSTHLAPPDVAVEALKGRPETANQYILSEEKLSPEDVLCVTNGCGSAMNMLSFCLADGDGKDCFITTSPAYPVFATDCALEGNVTVKYAAKTTADDGFRINVSALEAAYKQCIGEGYRPRALITTDPGNPMGSVADVDELRAIRNWCGRKGMWWISDEIYGCSVQTDCDRPHISALSLPLLEGDIDPPTLVLWGFSKDMALSGMRVGLIMDVPRQMDWKLIETVRSAASKQYSIFSQVSPIAQVVCAKMLSDEKWLSGFLQTSSERLTACKRVLCDGLAKLNIPYFEPHAGLFLWADFTEFLEPGDDDGLRLFDSLKSDPYRMVVSPGSCFFADKPGMVRFCYAWMSEGEEACREVVRRIGQFAADHRQ</sequence>
<dbReference type="Pfam" id="PF00155">
    <property type="entry name" value="Aminotran_1_2"/>
    <property type="match status" value="1"/>
</dbReference>
<feature type="region of interest" description="Disordered" evidence="3">
    <location>
        <begin position="1"/>
        <end position="22"/>
    </location>
</feature>
<dbReference type="GO" id="GO:0006520">
    <property type="term" value="P:amino acid metabolic process"/>
    <property type="evidence" value="ECO:0007669"/>
    <property type="project" value="TreeGrafter"/>
</dbReference>
<feature type="domain" description="Aminotransferase class I/classII large" evidence="4">
    <location>
        <begin position="93"/>
        <end position="469"/>
    </location>
</feature>
<organism evidence="5 6">
    <name type="scientific">Perkinsus chesapeaki</name>
    <name type="common">Clam parasite</name>
    <name type="synonym">Perkinsus andrewsi</name>
    <dbReference type="NCBI Taxonomy" id="330153"/>
    <lineage>
        <taxon>Eukaryota</taxon>
        <taxon>Sar</taxon>
        <taxon>Alveolata</taxon>
        <taxon>Perkinsozoa</taxon>
        <taxon>Perkinsea</taxon>
        <taxon>Perkinsida</taxon>
        <taxon>Perkinsidae</taxon>
        <taxon>Perkinsus</taxon>
    </lineage>
</organism>
<protein>
    <recommendedName>
        <fullName evidence="4">Aminotransferase class I/classII large domain-containing protein</fullName>
    </recommendedName>
</protein>
<dbReference type="Gene3D" id="3.90.1150.10">
    <property type="entry name" value="Aspartate Aminotransferase, domain 1"/>
    <property type="match status" value="1"/>
</dbReference>
<keyword evidence="2" id="KW-0663">Pyridoxal phosphate</keyword>
<dbReference type="PROSITE" id="PS00105">
    <property type="entry name" value="AA_TRANSFER_CLASS_1"/>
    <property type="match status" value="1"/>
</dbReference>
<dbReference type="SUPFAM" id="SSF53383">
    <property type="entry name" value="PLP-dependent transferases"/>
    <property type="match status" value="1"/>
</dbReference>
<evidence type="ECO:0000259" key="4">
    <source>
        <dbReference type="Pfam" id="PF00155"/>
    </source>
</evidence>
<dbReference type="InterPro" id="IPR004839">
    <property type="entry name" value="Aminotransferase_I/II_large"/>
</dbReference>
<dbReference type="AlphaFoldDB" id="A0A7J6LTE5"/>
<dbReference type="PANTHER" id="PTHR43795:SF39">
    <property type="entry name" value="AMINOTRANSFERASE CLASS I_CLASSII DOMAIN-CONTAINING PROTEIN"/>
    <property type="match status" value="1"/>
</dbReference>
<dbReference type="GO" id="GO:0030170">
    <property type="term" value="F:pyridoxal phosphate binding"/>
    <property type="evidence" value="ECO:0007669"/>
    <property type="project" value="InterPro"/>
</dbReference>